<reference evidence="3" key="5">
    <citation type="submission" date="2015-06" db="UniProtKB">
        <authorList>
            <consortium name="EnsemblFungi"/>
        </authorList>
    </citation>
    <scope>IDENTIFICATION</scope>
    <source>
        <strain evidence="3">ATCC 64411</strain>
    </source>
</reference>
<accession>A0A0C4DWK2</accession>
<feature type="region of interest" description="Disordered" evidence="1">
    <location>
        <begin position="570"/>
        <end position="1011"/>
    </location>
</feature>
<feature type="compositionally biased region" description="Basic and acidic residues" evidence="1">
    <location>
        <begin position="923"/>
        <end position="934"/>
    </location>
</feature>
<proteinExistence type="predicted"/>
<dbReference type="EnsemblFungi" id="MAPG_04383T0">
    <property type="protein sequence ID" value="MAPG_04383T0"/>
    <property type="gene ID" value="MAPG_04383"/>
</dbReference>
<dbReference type="EMBL" id="GL876968">
    <property type="protein sequence ID" value="KLU85355.1"/>
    <property type="molecule type" value="Genomic_DNA"/>
</dbReference>
<feature type="compositionally biased region" description="Acidic residues" evidence="1">
    <location>
        <begin position="1229"/>
        <end position="1239"/>
    </location>
</feature>
<feature type="compositionally biased region" description="Polar residues" evidence="1">
    <location>
        <begin position="31"/>
        <end position="42"/>
    </location>
</feature>
<dbReference type="VEuPathDB" id="FungiDB:MAPG_04383"/>
<feature type="compositionally biased region" description="Acidic residues" evidence="1">
    <location>
        <begin position="570"/>
        <end position="580"/>
    </location>
</feature>
<dbReference type="OMA" id="ETIHYTL"/>
<feature type="compositionally biased region" description="Low complexity" evidence="1">
    <location>
        <begin position="634"/>
        <end position="645"/>
    </location>
</feature>
<feature type="compositionally biased region" description="Polar residues" evidence="1">
    <location>
        <begin position="759"/>
        <end position="768"/>
    </location>
</feature>
<feature type="compositionally biased region" description="Low complexity" evidence="1">
    <location>
        <begin position="1175"/>
        <end position="1199"/>
    </location>
</feature>
<gene>
    <name evidence="2" type="ORF">MAPG_04383</name>
</gene>
<dbReference type="Proteomes" id="UP000011715">
    <property type="component" value="Unassembled WGS sequence"/>
</dbReference>
<feature type="compositionally biased region" description="Basic and acidic residues" evidence="1">
    <location>
        <begin position="1394"/>
        <end position="1410"/>
    </location>
</feature>
<feature type="compositionally biased region" description="Polar residues" evidence="1">
    <location>
        <begin position="714"/>
        <end position="749"/>
    </location>
</feature>
<keyword evidence="4" id="KW-1185">Reference proteome</keyword>
<reference evidence="3" key="4">
    <citation type="journal article" date="2015" name="G3 (Bethesda)">
        <title>Genome sequences of three phytopathogenic species of the Magnaporthaceae family of fungi.</title>
        <authorList>
            <person name="Okagaki L.H."/>
            <person name="Nunes C.C."/>
            <person name="Sailsbery J."/>
            <person name="Clay B."/>
            <person name="Brown D."/>
            <person name="John T."/>
            <person name="Oh Y."/>
            <person name="Young N."/>
            <person name="Fitzgerald M."/>
            <person name="Haas B.J."/>
            <person name="Zeng Q."/>
            <person name="Young S."/>
            <person name="Adiconis X."/>
            <person name="Fan L."/>
            <person name="Levin J.Z."/>
            <person name="Mitchell T.K."/>
            <person name="Okubara P.A."/>
            <person name="Farman M.L."/>
            <person name="Kohn L.M."/>
            <person name="Birren B."/>
            <person name="Ma L.-J."/>
            <person name="Dean R.A."/>
        </authorList>
    </citation>
    <scope>NUCLEOTIDE SEQUENCE</scope>
    <source>
        <strain evidence="3">ATCC 64411 / 73-15</strain>
    </source>
</reference>
<dbReference type="STRING" id="644358.A0A0C4DWK2"/>
<feature type="compositionally biased region" description="Polar residues" evidence="1">
    <location>
        <begin position="1162"/>
        <end position="1174"/>
    </location>
</feature>
<feature type="compositionally biased region" description="Low complexity" evidence="1">
    <location>
        <begin position="584"/>
        <end position="595"/>
    </location>
</feature>
<evidence type="ECO:0008006" key="5">
    <source>
        <dbReference type="Google" id="ProtNLM"/>
    </source>
</evidence>
<feature type="compositionally biased region" description="Polar residues" evidence="1">
    <location>
        <begin position="911"/>
        <end position="921"/>
    </location>
</feature>
<feature type="region of interest" description="Disordered" evidence="1">
    <location>
        <begin position="396"/>
        <end position="519"/>
    </location>
</feature>
<reference evidence="2" key="2">
    <citation type="submission" date="2010-05" db="EMBL/GenBank/DDBJ databases">
        <title>The Genome Sequence of Magnaporthe poae strain ATCC 64411.</title>
        <authorList>
            <consortium name="The Broad Institute Genome Sequencing Platform"/>
            <consortium name="Broad Institute Genome Sequencing Center for Infectious Disease"/>
            <person name="Ma L.-J."/>
            <person name="Dead R."/>
            <person name="Young S."/>
            <person name="Zeng Q."/>
            <person name="Koehrsen M."/>
            <person name="Alvarado L."/>
            <person name="Berlin A."/>
            <person name="Chapman S.B."/>
            <person name="Chen Z."/>
            <person name="Freedman E."/>
            <person name="Gellesch M."/>
            <person name="Goldberg J."/>
            <person name="Griggs A."/>
            <person name="Gujja S."/>
            <person name="Heilman E.R."/>
            <person name="Heiman D."/>
            <person name="Hepburn T."/>
            <person name="Howarth C."/>
            <person name="Jen D."/>
            <person name="Larson L."/>
            <person name="Mehta T."/>
            <person name="Neiman D."/>
            <person name="Pearson M."/>
            <person name="Roberts A."/>
            <person name="Saif S."/>
            <person name="Shea T."/>
            <person name="Shenoy N."/>
            <person name="Sisk P."/>
            <person name="Stolte C."/>
            <person name="Sykes S."/>
            <person name="Walk T."/>
            <person name="White J."/>
            <person name="Yandava C."/>
            <person name="Haas B."/>
            <person name="Nusbaum C."/>
            <person name="Birren B."/>
        </authorList>
    </citation>
    <scope>NUCLEOTIDE SEQUENCE</scope>
    <source>
        <strain evidence="2">ATCC 64411</strain>
    </source>
</reference>
<feature type="region of interest" description="Disordered" evidence="1">
    <location>
        <begin position="1040"/>
        <end position="1096"/>
    </location>
</feature>
<evidence type="ECO:0000313" key="3">
    <source>
        <dbReference type="EnsemblFungi" id="MAPG_04383T0"/>
    </source>
</evidence>
<dbReference type="EMBL" id="ADBL01001037">
    <property type="status" value="NOT_ANNOTATED_CDS"/>
    <property type="molecule type" value="Genomic_DNA"/>
</dbReference>
<feature type="compositionally biased region" description="Polar residues" evidence="1">
    <location>
        <begin position="867"/>
        <end position="877"/>
    </location>
</feature>
<evidence type="ECO:0000313" key="2">
    <source>
        <dbReference type="EMBL" id="KLU85355.1"/>
    </source>
</evidence>
<evidence type="ECO:0000313" key="4">
    <source>
        <dbReference type="Proteomes" id="UP000011715"/>
    </source>
</evidence>
<reference evidence="2" key="3">
    <citation type="submission" date="2011-03" db="EMBL/GenBank/DDBJ databases">
        <title>Annotation of Magnaporthe poae ATCC 64411.</title>
        <authorList>
            <person name="Ma L.-J."/>
            <person name="Dead R."/>
            <person name="Young S.K."/>
            <person name="Zeng Q."/>
            <person name="Gargeya S."/>
            <person name="Fitzgerald M."/>
            <person name="Haas B."/>
            <person name="Abouelleil A."/>
            <person name="Alvarado L."/>
            <person name="Arachchi H.M."/>
            <person name="Berlin A."/>
            <person name="Brown A."/>
            <person name="Chapman S.B."/>
            <person name="Chen Z."/>
            <person name="Dunbar C."/>
            <person name="Freedman E."/>
            <person name="Gearin G."/>
            <person name="Gellesch M."/>
            <person name="Goldberg J."/>
            <person name="Griggs A."/>
            <person name="Gujja S."/>
            <person name="Heiman D."/>
            <person name="Howarth C."/>
            <person name="Larson L."/>
            <person name="Lui A."/>
            <person name="MacDonald P.J.P."/>
            <person name="Mehta T."/>
            <person name="Montmayeur A."/>
            <person name="Murphy C."/>
            <person name="Neiman D."/>
            <person name="Pearson M."/>
            <person name="Priest M."/>
            <person name="Roberts A."/>
            <person name="Saif S."/>
            <person name="Shea T."/>
            <person name="Shenoy N."/>
            <person name="Sisk P."/>
            <person name="Stolte C."/>
            <person name="Sykes S."/>
            <person name="Yandava C."/>
            <person name="Wortman J."/>
            <person name="Nusbaum C."/>
            <person name="Birren B."/>
        </authorList>
    </citation>
    <scope>NUCLEOTIDE SEQUENCE</scope>
    <source>
        <strain evidence="2">ATCC 64411</strain>
    </source>
</reference>
<dbReference type="OrthoDB" id="5382203at2759"/>
<reference evidence="4" key="1">
    <citation type="submission" date="2010-05" db="EMBL/GenBank/DDBJ databases">
        <title>The genome sequence of Magnaporthe poae strain ATCC 64411.</title>
        <authorList>
            <person name="Ma L.-J."/>
            <person name="Dead R."/>
            <person name="Young S."/>
            <person name="Zeng Q."/>
            <person name="Koehrsen M."/>
            <person name="Alvarado L."/>
            <person name="Berlin A."/>
            <person name="Chapman S.B."/>
            <person name="Chen Z."/>
            <person name="Freedman E."/>
            <person name="Gellesch M."/>
            <person name="Goldberg J."/>
            <person name="Griggs A."/>
            <person name="Gujja S."/>
            <person name="Heilman E.R."/>
            <person name="Heiman D."/>
            <person name="Hepburn T."/>
            <person name="Howarth C."/>
            <person name="Jen D."/>
            <person name="Larson L."/>
            <person name="Mehta T."/>
            <person name="Neiman D."/>
            <person name="Pearson M."/>
            <person name="Roberts A."/>
            <person name="Saif S."/>
            <person name="Shea T."/>
            <person name="Shenoy N."/>
            <person name="Sisk P."/>
            <person name="Stolte C."/>
            <person name="Sykes S."/>
            <person name="Walk T."/>
            <person name="White J."/>
            <person name="Yandava C."/>
            <person name="Haas B."/>
            <person name="Nusbaum C."/>
            <person name="Birren B."/>
        </authorList>
    </citation>
    <scope>NUCLEOTIDE SEQUENCE [LARGE SCALE GENOMIC DNA]</scope>
    <source>
        <strain evidence="4">ATCC 64411 / 73-15</strain>
    </source>
</reference>
<feature type="region of interest" description="Disordered" evidence="1">
    <location>
        <begin position="1147"/>
        <end position="1271"/>
    </location>
</feature>
<sequence length="1453" mass="155478">MSFPPSDAGAPRWAPAFSSSASSIPQKARSRTQSISSDRPSTIAHSLMSPPLTVSPEAAFIASAAASQIVTNDHDAHSATWYDQQGVEPPAETVLVSRTALALVNSFLDHLLFNFLSSAGSTSLASLRPAVTDVLKPKLASDAMNQADEELREYLGGADDEDYSKPARSPRDWDLELVWKRTRLRCMVYSSLGDLEEEDEDFYMEQEDLVVANESEDTVSPPVAIFLTSILEFMGEQALIVAGATASQRMRSDYEKGLRDGSRNPGDVVERIVVEDADMERVALDRTLGRLWRSWKKKKMVRSPRGGHEAVFGGRPYSRGSVRPSISGHFRVGSLTADSPRTAAEAFESIQAQKDGGGSKTTRTSGVSEQELAASVPLPMSQDDVAEILIPGLVHYSDDDENEADRRSDSSRPSRPKSMMIFTTVTGGAGLPTPGDSQPPTPLTPPRKRSNSMPCFATFASMSPPHKRAKMASMPPADVPKTRSEKKKKSTGGKRAQATGKHVPVAGPPSPALSDETQSRAANIDPEQMQMYKGRRKSSAEISAMIAGATGGMKAALDARFSRQSLDEVDEIDEFSEEPEIMTSSRVSISGRSSSPTASVSDRAKPKAKPPITIGIPTRSPSVHSVRMIEVLTPRSPVSRSRGSSADAQERVSLRGSSLSNFPTPPVREEKRPVGSPSKKAFPFPNGKPTRVHNDSISEAEEIAGMDLRKDSSESTVTPSQSMSQPNDLQSQLNSSDAIFGSVQLQTSPPQSPIRASPVRTSSANTAAASLPKPPNGTFFIDDKSDAPRKSSASSTRKAPPPALPERSLNRPVNVSGPATPVDQRSVVATIRKVSADRPSSRSSPRSSPPLEDVVESPRGAKFPDPSGSSIQLSTQQQRRKPLRTSQESATRDSAVTPEDVARNFEELMKSDQTIQYTLTPESMRDIDSVRSVKVDSPALRPKSRKSEDAQVQLADRTRSSPTSSVARLGDSRRTQSVSQATGLSSHPVNTSPSTGVKLTGPIPRAPPGMVSRIRVVGPQARDARVPKESLSDFADFIRATGPSGGGGPPVSLRTNHPGMVAMSGAAGGAGDLNSAPRPLTRSSTVGGHKENRHRYQARAAVVDGREDNSDLIDFIRRGPPSTGNNPRIPRTVAPFRTTMDSDQFAMAPGGKAIDANIPDIRNSSVASPSVTERSSQPSSVNSSSALLNSKASFPAAGARQGGGGGMWDEDDMMPKRKQRRARDPYAIDSDEDDDDEVEQQPTPRAISTYPQQQPTPPPQEESLADFLMNAPPPVEIPVLPFHLPSGYPPGVVVPNKSQAPKKKASAPSLIARFTRRESHSPTMNSFAAALGRSSSKGPSADPAPLPSSRAGGGRGYTPIQINMLADLGGDATSLYGTAPASRPVTGGPKVPMKKYEPRDPVMSRGRDGTSDLANFLRQSEPPQDFAASLRFGPVEQEVGGGSGFSKRFSRRK</sequence>
<feature type="region of interest" description="Disordered" evidence="1">
    <location>
        <begin position="1"/>
        <end position="42"/>
    </location>
</feature>
<name>A0A0C4DWK2_MAGP6</name>
<protein>
    <recommendedName>
        <fullName evidence="5">Flo11</fullName>
    </recommendedName>
</protein>
<feature type="region of interest" description="Disordered" evidence="1">
    <location>
        <begin position="1379"/>
        <end position="1415"/>
    </location>
</feature>
<feature type="compositionally biased region" description="Low complexity" evidence="1">
    <location>
        <begin position="10"/>
        <end position="27"/>
    </location>
</feature>
<evidence type="ECO:0000256" key="1">
    <source>
        <dbReference type="SAM" id="MobiDB-lite"/>
    </source>
</evidence>
<feature type="compositionally biased region" description="Polar residues" evidence="1">
    <location>
        <begin position="975"/>
        <end position="997"/>
    </location>
</feature>
<feature type="compositionally biased region" description="Polar residues" evidence="1">
    <location>
        <begin position="884"/>
        <end position="894"/>
    </location>
</feature>
<dbReference type="eggNOG" id="ENOG502QRX2">
    <property type="taxonomic scope" value="Eukaryota"/>
</dbReference>
<feature type="region of interest" description="Disordered" evidence="1">
    <location>
        <begin position="1313"/>
        <end position="1357"/>
    </location>
</feature>
<organism evidence="3 4">
    <name type="scientific">Magnaporthiopsis poae (strain ATCC 64411 / 73-15)</name>
    <name type="common">Kentucky bluegrass fungus</name>
    <name type="synonym">Magnaporthe poae</name>
    <dbReference type="NCBI Taxonomy" id="644358"/>
    <lineage>
        <taxon>Eukaryota</taxon>
        <taxon>Fungi</taxon>
        <taxon>Dikarya</taxon>
        <taxon>Ascomycota</taxon>
        <taxon>Pezizomycotina</taxon>
        <taxon>Sordariomycetes</taxon>
        <taxon>Sordariomycetidae</taxon>
        <taxon>Magnaporthales</taxon>
        <taxon>Magnaporthaceae</taxon>
        <taxon>Magnaporthiopsis</taxon>
    </lineage>
</organism>
<feature type="compositionally biased region" description="Low complexity" evidence="1">
    <location>
        <begin position="841"/>
        <end position="850"/>
    </location>
</feature>
<feature type="compositionally biased region" description="Basic and acidic residues" evidence="1">
    <location>
        <begin position="900"/>
        <end position="910"/>
    </location>
</feature>